<name>A0A7G5BTR3_9BACL</name>
<dbReference type="RefSeq" id="WP_182301702.1">
    <property type="nucleotide sequence ID" value="NZ_CP041969.1"/>
</dbReference>
<evidence type="ECO:0000256" key="1">
    <source>
        <dbReference type="SAM" id="SignalP"/>
    </source>
</evidence>
<sequence>MSKKRTIAMLIALMIIMTMIPTVNAASKMNKQQAVNSASASFMKEYKLGTNDLATPLIYDLNNDGKDEIILSTAKNEMVEADLYIGIYNLSNGKKITTRHDQDTSGIPFEIRKIKNKTYKNNIAIISHGTTGFGAFEVEVLTLRNGKLTKVAAIEVGGGGEGDIIADTNKDGYHEIVGLKVEPGSGEATAITFRWDESKKKYIQSKSNGAGEVQRKTSYWTQSGTSSFLQVLIAGETMQFSYCANGEVKHIPFTVKEDNGNVIKVTGIGEDGEDEGSLTLTVKNNSLQYSINSQNIVLKKATKKDFYSCAGIDISKKNHEYAFGGVAIGDSEQYMLNTFDESLTKDSRSGSTVYHGSLADLYVSNGKVQAIISDQSNYMLMSGIGVGSTLEQVLNIYGDLEFRRWEDSNVISAKTKDGMIVSFNFGMHSGGLVSDDSIVGLALYDEKFFKVLYAESYEDKMKKSSKISKAGPRL</sequence>
<evidence type="ECO:0000313" key="3">
    <source>
        <dbReference type="Proteomes" id="UP000515679"/>
    </source>
</evidence>
<gene>
    <name evidence="2" type="ORF">FPL14_03360</name>
</gene>
<evidence type="ECO:0008006" key="4">
    <source>
        <dbReference type="Google" id="ProtNLM"/>
    </source>
</evidence>
<dbReference type="EMBL" id="CP041969">
    <property type="protein sequence ID" value="QMV40347.1"/>
    <property type="molecule type" value="Genomic_DNA"/>
</dbReference>
<organism evidence="2 3">
    <name type="scientific">Cohnella cholangitidis</name>
    <dbReference type="NCBI Taxonomy" id="2598458"/>
    <lineage>
        <taxon>Bacteria</taxon>
        <taxon>Bacillati</taxon>
        <taxon>Bacillota</taxon>
        <taxon>Bacilli</taxon>
        <taxon>Bacillales</taxon>
        <taxon>Paenibacillaceae</taxon>
        <taxon>Cohnella</taxon>
    </lineage>
</organism>
<evidence type="ECO:0000313" key="2">
    <source>
        <dbReference type="EMBL" id="QMV40347.1"/>
    </source>
</evidence>
<proteinExistence type="predicted"/>
<reference evidence="2 3" key="1">
    <citation type="submission" date="2019-07" db="EMBL/GenBank/DDBJ databases">
        <authorList>
            <person name="Kim J.K."/>
            <person name="Cheong H.-M."/>
            <person name="Choi Y."/>
            <person name="Hwang K.J."/>
            <person name="Lee S."/>
            <person name="Choi C."/>
        </authorList>
    </citation>
    <scope>NUCLEOTIDE SEQUENCE [LARGE SCALE GENOMIC DNA]</scope>
    <source>
        <strain evidence="2 3">KS 22</strain>
    </source>
</reference>
<keyword evidence="1" id="KW-0732">Signal</keyword>
<accession>A0A7G5BTR3</accession>
<feature type="signal peptide" evidence="1">
    <location>
        <begin position="1"/>
        <end position="25"/>
    </location>
</feature>
<dbReference type="KEGG" id="cchl:FPL14_03360"/>
<dbReference type="AlphaFoldDB" id="A0A7G5BTR3"/>
<protein>
    <recommendedName>
        <fullName evidence="4">VCBS repeat-containing protein</fullName>
    </recommendedName>
</protein>
<dbReference type="Proteomes" id="UP000515679">
    <property type="component" value="Chromosome"/>
</dbReference>
<keyword evidence="3" id="KW-1185">Reference proteome</keyword>
<feature type="chain" id="PRO_5028891047" description="VCBS repeat-containing protein" evidence="1">
    <location>
        <begin position="26"/>
        <end position="474"/>
    </location>
</feature>